<sequence>MMNNKMFYEEIPPYCTVAVVSLCHLTYLPLRFGERQTQLARAFVERCLCRKRDHISETHYTLQCLLHCLKTSNATAAGTEFGVVKGSIGIYTAICLQPFIPSPPLHDILAGLYTSTTVSTRWGSWLEACNYYARHLQSVKKVVQSFDTDDAAAIQIRQQLLNDETIEKEVTDIKSNFGYLPHAIIQLGKSGVELVEQINIMRTIVNKLSAVEGEVGKRVGEKMNRVLIKNDGIRLAQSALRLVHTCGARLTVEPGTVIFALSRANTEDNDTYQYLHHTAIKYMKKLNST</sequence>
<dbReference type="EMBL" id="JAJSOF020000039">
    <property type="protein sequence ID" value="KAJ4426563.1"/>
    <property type="molecule type" value="Genomic_DNA"/>
</dbReference>
<name>A0ABQ8RY00_PERAM</name>
<reference evidence="1 2" key="1">
    <citation type="journal article" date="2022" name="Allergy">
        <title>Genome assembly and annotation of Periplaneta americana reveal a comprehensive cockroach allergen profile.</title>
        <authorList>
            <person name="Wang L."/>
            <person name="Xiong Q."/>
            <person name="Saelim N."/>
            <person name="Wang L."/>
            <person name="Nong W."/>
            <person name="Wan A.T."/>
            <person name="Shi M."/>
            <person name="Liu X."/>
            <person name="Cao Q."/>
            <person name="Hui J.H.L."/>
            <person name="Sookrung N."/>
            <person name="Leung T.F."/>
            <person name="Tungtrongchitr A."/>
            <person name="Tsui S.K.W."/>
        </authorList>
    </citation>
    <scope>NUCLEOTIDE SEQUENCE [LARGE SCALE GENOMIC DNA]</scope>
    <source>
        <strain evidence="1">PWHHKU_190912</strain>
    </source>
</reference>
<keyword evidence="2" id="KW-1185">Reference proteome</keyword>
<gene>
    <name evidence="1" type="ORF">ANN_26361</name>
</gene>
<organism evidence="1 2">
    <name type="scientific">Periplaneta americana</name>
    <name type="common">American cockroach</name>
    <name type="synonym">Blatta americana</name>
    <dbReference type="NCBI Taxonomy" id="6978"/>
    <lineage>
        <taxon>Eukaryota</taxon>
        <taxon>Metazoa</taxon>
        <taxon>Ecdysozoa</taxon>
        <taxon>Arthropoda</taxon>
        <taxon>Hexapoda</taxon>
        <taxon>Insecta</taxon>
        <taxon>Pterygota</taxon>
        <taxon>Neoptera</taxon>
        <taxon>Polyneoptera</taxon>
        <taxon>Dictyoptera</taxon>
        <taxon>Blattodea</taxon>
        <taxon>Blattoidea</taxon>
        <taxon>Blattidae</taxon>
        <taxon>Blattinae</taxon>
        <taxon>Periplaneta</taxon>
    </lineage>
</organism>
<evidence type="ECO:0000313" key="2">
    <source>
        <dbReference type="Proteomes" id="UP001148838"/>
    </source>
</evidence>
<dbReference type="Proteomes" id="UP001148838">
    <property type="component" value="Unassembled WGS sequence"/>
</dbReference>
<comment type="caution">
    <text evidence="1">The sequence shown here is derived from an EMBL/GenBank/DDBJ whole genome shotgun (WGS) entry which is preliminary data.</text>
</comment>
<evidence type="ECO:0000313" key="1">
    <source>
        <dbReference type="EMBL" id="KAJ4426563.1"/>
    </source>
</evidence>
<accession>A0ABQ8RY00</accession>
<protein>
    <submittedName>
        <fullName evidence="1">Uncharacterized protein</fullName>
    </submittedName>
</protein>
<proteinExistence type="predicted"/>